<name>A0A1R4LP68_VIBR1</name>
<keyword evidence="1 4" id="KW-0808">Transferase</keyword>
<feature type="domain" description="N-acetyltransferase" evidence="3">
    <location>
        <begin position="2"/>
        <end position="159"/>
    </location>
</feature>
<keyword evidence="2" id="KW-0012">Acyltransferase</keyword>
<evidence type="ECO:0000256" key="2">
    <source>
        <dbReference type="ARBA" id="ARBA00023315"/>
    </source>
</evidence>
<evidence type="ECO:0000259" key="3">
    <source>
        <dbReference type="PROSITE" id="PS51186"/>
    </source>
</evidence>
<dbReference type="PROSITE" id="PS51186">
    <property type="entry name" value="GNAT"/>
    <property type="match status" value="1"/>
</dbReference>
<dbReference type="Proteomes" id="UP000188276">
    <property type="component" value="Unassembled WGS sequence"/>
</dbReference>
<dbReference type="Pfam" id="PF00583">
    <property type="entry name" value="Acetyltransf_1"/>
    <property type="match status" value="1"/>
</dbReference>
<dbReference type="RefSeq" id="WP_077336715.1">
    <property type="nucleotide sequence ID" value="NZ_FULE01000037.1"/>
</dbReference>
<evidence type="ECO:0000313" key="5">
    <source>
        <dbReference type="Proteomes" id="UP000188276"/>
    </source>
</evidence>
<proteinExistence type="predicted"/>
<keyword evidence="5" id="KW-1185">Reference proteome</keyword>
<dbReference type="InterPro" id="IPR050680">
    <property type="entry name" value="YpeA/RimI_acetyltransf"/>
</dbReference>
<evidence type="ECO:0000313" key="4">
    <source>
        <dbReference type="EMBL" id="SJN58315.1"/>
    </source>
</evidence>
<dbReference type="GO" id="GO:0016747">
    <property type="term" value="F:acyltransferase activity, transferring groups other than amino-acyl groups"/>
    <property type="evidence" value="ECO:0007669"/>
    <property type="project" value="InterPro"/>
</dbReference>
<dbReference type="SUPFAM" id="SSF55729">
    <property type="entry name" value="Acyl-CoA N-acyltransferases (Nat)"/>
    <property type="match status" value="1"/>
</dbReference>
<dbReference type="InterPro" id="IPR000182">
    <property type="entry name" value="GNAT_dom"/>
</dbReference>
<dbReference type="PANTHER" id="PTHR43420">
    <property type="entry name" value="ACETYLTRANSFERASE"/>
    <property type="match status" value="1"/>
</dbReference>
<sequence length="159" mass="18302">MVTIRLAKSSDLPVLEQMMYELHNEHHLACPQHFKSAQAVMEEKRISDYLESPEGLVFVAFGDHYCNYCIGFVSGHFADLVSSVSKPVLMGSIDEFYVFPSYRGQGIGTQLLQRIEKEFEDYGVQQLFVEVWDFNQPAIKLYQKLGFGHHIHCLRKGIR</sequence>
<dbReference type="Gene3D" id="3.40.630.30">
    <property type="match status" value="1"/>
</dbReference>
<evidence type="ECO:0000256" key="1">
    <source>
        <dbReference type="ARBA" id="ARBA00022679"/>
    </source>
</evidence>
<gene>
    <name evidence="4" type="ORF">VR7878_02777</name>
</gene>
<organism evidence="4 5">
    <name type="scientific">Vibrio ruber (strain DSM 16370 / JCM 11486 / BCRC 17186 / CECT 7878 / LMG 23124 / VR1)</name>
    <dbReference type="NCBI Taxonomy" id="1123498"/>
    <lineage>
        <taxon>Bacteria</taxon>
        <taxon>Pseudomonadati</taxon>
        <taxon>Pseudomonadota</taxon>
        <taxon>Gammaproteobacteria</taxon>
        <taxon>Vibrionales</taxon>
        <taxon>Vibrionaceae</taxon>
        <taxon>Vibrio</taxon>
    </lineage>
</organism>
<dbReference type="InterPro" id="IPR016181">
    <property type="entry name" value="Acyl_CoA_acyltransferase"/>
</dbReference>
<dbReference type="STRING" id="1123498.VR7878_02777"/>
<dbReference type="AlphaFoldDB" id="A0A1R4LP68"/>
<protein>
    <submittedName>
        <fullName evidence="4">Ribosomal-protein-alanine N-acetyltransferase</fullName>
    </submittedName>
</protein>
<dbReference type="OrthoDB" id="5637518at2"/>
<dbReference type="CDD" id="cd04301">
    <property type="entry name" value="NAT_SF"/>
    <property type="match status" value="1"/>
</dbReference>
<accession>A0A1R4LP68</accession>
<reference evidence="5" key="1">
    <citation type="submission" date="2017-02" db="EMBL/GenBank/DDBJ databases">
        <authorList>
            <person name="Rodrigo-Torres L."/>
            <person name="Arahal R.D."/>
            <person name="Lucena T."/>
        </authorList>
    </citation>
    <scope>NUCLEOTIDE SEQUENCE [LARGE SCALE GENOMIC DNA]</scope>
    <source>
        <strain evidence="5">CECT 7878</strain>
    </source>
</reference>
<dbReference type="EMBL" id="FULE01000037">
    <property type="protein sequence ID" value="SJN58315.1"/>
    <property type="molecule type" value="Genomic_DNA"/>
</dbReference>